<protein>
    <submittedName>
        <fullName evidence="2">Uncharacterized protein</fullName>
    </submittedName>
</protein>
<proteinExistence type="predicted"/>
<keyword evidence="1" id="KW-0812">Transmembrane</keyword>
<keyword evidence="3" id="KW-1185">Reference proteome</keyword>
<reference evidence="2 3" key="1">
    <citation type="journal article" date="2020" name="IScience">
        <title>Genome Sequencing of the Endangered Kingdonia uniflora (Circaeasteraceae, Ranunculales) Reveals Potential Mechanisms of Evolutionary Specialization.</title>
        <authorList>
            <person name="Sun Y."/>
            <person name="Deng T."/>
            <person name="Zhang A."/>
            <person name="Moore M.J."/>
            <person name="Landis J.B."/>
            <person name="Lin N."/>
            <person name="Zhang H."/>
            <person name="Zhang X."/>
            <person name="Huang J."/>
            <person name="Zhang X."/>
            <person name="Sun H."/>
            <person name="Wang H."/>
        </authorList>
    </citation>
    <scope>NUCLEOTIDE SEQUENCE [LARGE SCALE GENOMIC DNA]</scope>
    <source>
        <strain evidence="2">TB1705</strain>
        <tissue evidence="2">Leaf</tissue>
    </source>
</reference>
<evidence type="ECO:0000313" key="3">
    <source>
        <dbReference type="Proteomes" id="UP000541444"/>
    </source>
</evidence>
<dbReference type="EMBL" id="JACGCM010000715">
    <property type="protein sequence ID" value="KAF6167912.1"/>
    <property type="molecule type" value="Genomic_DNA"/>
</dbReference>
<accession>A0A7J7NLS2</accession>
<name>A0A7J7NLS2_9MAGN</name>
<dbReference type="Proteomes" id="UP000541444">
    <property type="component" value="Unassembled WGS sequence"/>
</dbReference>
<keyword evidence="1" id="KW-0472">Membrane</keyword>
<organism evidence="2 3">
    <name type="scientific">Kingdonia uniflora</name>
    <dbReference type="NCBI Taxonomy" id="39325"/>
    <lineage>
        <taxon>Eukaryota</taxon>
        <taxon>Viridiplantae</taxon>
        <taxon>Streptophyta</taxon>
        <taxon>Embryophyta</taxon>
        <taxon>Tracheophyta</taxon>
        <taxon>Spermatophyta</taxon>
        <taxon>Magnoliopsida</taxon>
        <taxon>Ranunculales</taxon>
        <taxon>Circaeasteraceae</taxon>
        <taxon>Kingdonia</taxon>
    </lineage>
</organism>
<feature type="transmembrane region" description="Helical" evidence="1">
    <location>
        <begin position="50"/>
        <end position="69"/>
    </location>
</feature>
<dbReference type="AlphaFoldDB" id="A0A7J7NLS2"/>
<gene>
    <name evidence="2" type="ORF">GIB67_027690</name>
</gene>
<sequence length="86" mass="10485">MGNERLHFATNRQKQKIARISEYRFGKRLESYNGKLQIWFDMQVLLASQWFIPIIAIFGLFLFVSFWRLRKKQRWRRRGSTGRFSA</sequence>
<evidence type="ECO:0000256" key="1">
    <source>
        <dbReference type="SAM" id="Phobius"/>
    </source>
</evidence>
<keyword evidence="1" id="KW-1133">Transmembrane helix</keyword>
<comment type="caution">
    <text evidence="2">The sequence shown here is derived from an EMBL/GenBank/DDBJ whole genome shotgun (WGS) entry which is preliminary data.</text>
</comment>
<evidence type="ECO:0000313" key="2">
    <source>
        <dbReference type="EMBL" id="KAF6167912.1"/>
    </source>
</evidence>